<evidence type="ECO:0000313" key="1">
    <source>
        <dbReference type="EMBL" id="CAA9230774.1"/>
    </source>
</evidence>
<proteinExistence type="predicted"/>
<organism evidence="1">
    <name type="scientific">uncultured Chloroflexia bacterium</name>
    <dbReference type="NCBI Taxonomy" id="1672391"/>
    <lineage>
        <taxon>Bacteria</taxon>
        <taxon>Bacillati</taxon>
        <taxon>Chloroflexota</taxon>
        <taxon>Chloroflexia</taxon>
        <taxon>environmental samples</taxon>
    </lineage>
</organism>
<name>A0A6J4HRA6_9CHLR</name>
<sequence length="163" mass="17189">MAIRAVGSEGDDHLRSNAPQVAHDLAGRLGGVSLVQVAVDVVEEGHVADAQRVCRVVELACPQLTQRTGAGIVGGVALPAALATRRREEVHFDVLGGIPGERAARAERLVVGMGKDGQQLEFCRHRLSPVRTNQGDRQRLTRGASVASMNGARAASLRSCRGV</sequence>
<dbReference type="AlphaFoldDB" id="A0A6J4HRA6"/>
<gene>
    <name evidence="1" type="ORF">AVDCRST_MAG26-952</name>
</gene>
<reference evidence="1" key="1">
    <citation type="submission" date="2020-02" db="EMBL/GenBank/DDBJ databases">
        <authorList>
            <person name="Meier V. D."/>
        </authorList>
    </citation>
    <scope>NUCLEOTIDE SEQUENCE</scope>
    <source>
        <strain evidence="1">AVDCRST_MAG26</strain>
    </source>
</reference>
<accession>A0A6J4HRA6</accession>
<protein>
    <submittedName>
        <fullName evidence="1">Uncharacterized protein</fullName>
    </submittedName>
</protein>
<dbReference type="EMBL" id="CADCTK010000217">
    <property type="protein sequence ID" value="CAA9230774.1"/>
    <property type="molecule type" value="Genomic_DNA"/>
</dbReference>